<evidence type="ECO:0000313" key="3">
    <source>
        <dbReference type="Proteomes" id="UP000193411"/>
    </source>
</evidence>
<dbReference type="Proteomes" id="UP000193411">
    <property type="component" value="Unassembled WGS sequence"/>
</dbReference>
<evidence type="ECO:0000313" key="2">
    <source>
        <dbReference type="EMBL" id="ORZ36310.1"/>
    </source>
</evidence>
<keyword evidence="3" id="KW-1185">Reference proteome</keyword>
<accession>A0A1Y2HP10</accession>
<dbReference type="PROSITE" id="PS51257">
    <property type="entry name" value="PROKAR_LIPOPROTEIN"/>
    <property type="match status" value="1"/>
</dbReference>
<protein>
    <recommendedName>
        <fullName evidence="1">BTB domain-containing protein</fullName>
    </recommendedName>
</protein>
<proteinExistence type="predicted"/>
<dbReference type="SUPFAM" id="SSF54695">
    <property type="entry name" value="POZ domain"/>
    <property type="match status" value="1"/>
</dbReference>
<dbReference type="EMBL" id="MCFL01000017">
    <property type="protein sequence ID" value="ORZ36310.1"/>
    <property type="molecule type" value="Genomic_DNA"/>
</dbReference>
<dbReference type="PROSITE" id="PS50097">
    <property type="entry name" value="BTB"/>
    <property type="match status" value="1"/>
</dbReference>
<dbReference type="AlphaFoldDB" id="A0A1Y2HP10"/>
<organism evidence="2 3">
    <name type="scientific">Catenaria anguillulae PL171</name>
    <dbReference type="NCBI Taxonomy" id="765915"/>
    <lineage>
        <taxon>Eukaryota</taxon>
        <taxon>Fungi</taxon>
        <taxon>Fungi incertae sedis</taxon>
        <taxon>Blastocladiomycota</taxon>
        <taxon>Blastocladiomycetes</taxon>
        <taxon>Blastocladiales</taxon>
        <taxon>Catenariaceae</taxon>
        <taxon>Catenaria</taxon>
    </lineage>
</organism>
<name>A0A1Y2HP10_9FUNG</name>
<feature type="domain" description="BTB" evidence="1">
    <location>
        <begin position="580"/>
        <end position="652"/>
    </location>
</feature>
<evidence type="ECO:0000259" key="1">
    <source>
        <dbReference type="PROSITE" id="PS50097"/>
    </source>
</evidence>
<dbReference type="InterPro" id="IPR011333">
    <property type="entry name" value="SKP1/BTB/POZ_sf"/>
</dbReference>
<reference evidence="2 3" key="1">
    <citation type="submission" date="2016-07" db="EMBL/GenBank/DDBJ databases">
        <title>Pervasive Adenine N6-methylation of Active Genes in Fungi.</title>
        <authorList>
            <consortium name="DOE Joint Genome Institute"/>
            <person name="Mondo S.J."/>
            <person name="Dannebaum R.O."/>
            <person name="Kuo R.C."/>
            <person name="Labutti K."/>
            <person name="Haridas S."/>
            <person name="Kuo A."/>
            <person name="Salamov A."/>
            <person name="Ahrendt S.R."/>
            <person name="Lipzen A."/>
            <person name="Sullivan W."/>
            <person name="Andreopoulos W.B."/>
            <person name="Clum A."/>
            <person name="Lindquist E."/>
            <person name="Daum C."/>
            <person name="Ramamoorthy G.K."/>
            <person name="Gryganskyi A."/>
            <person name="Culley D."/>
            <person name="Magnuson J.K."/>
            <person name="James T.Y."/>
            <person name="O'Malley M.A."/>
            <person name="Stajich J.E."/>
            <person name="Spatafora J.W."/>
            <person name="Visel A."/>
            <person name="Grigoriev I.V."/>
        </authorList>
    </citation>
    <scope>NUCLEOTIDE SEQUENCE [LARGE SCALE GENOMIC DNA]</scope>
    <source>
        <strain evidence="2 3">PL171</strain>
    </source>
</reference>
<comment type="caution">
    <text evidence="2">The sequence shown here is derived from an EMBL/GenBank/DDBJ whole genome shotgun (WGS) entry which is preliminary data.</text>
</comment>
<gene>
    <name evidence="2" type="ORF">BCR44DRAFT_1432440</name>
</gene>
<dbReference type="InterPro" id="IPR000210">
    <property type="entry name" value="BTB/POZ_dom"/>
</dbReference>
<sequence>MKRSGTPSQDDGPIPPSKAARTITIASIAASCQDVLQHLSLPLSNLPATATSPSSTVKHGIRTILSHLLKNPTLSEPSRALALNLFRSMPSWRESTMFHFASPPVDVWNSLMSGNQLELFSLDLLSTSQSCQWAEHRFSNNISRCSTKFRTQGDCGLALFRPLFLPFLQVLAPLLPKSANGPSHVRDAGLIPQLTWLFSTLFIDSTTSEPPHLDDIEADDSHFATSSLYLADYDLAVQLARILVHLFTAAPQSAIYLFARRLVDSVLPAPPVIVVRRSSTAPPTEHKRALFSKCLKLLSLLLCKWELTTPIIQHGLVPLVLRLSRYPNEQEVVPDPTEVYLCCLCARHLAESSLLRLRVRDSAELTRLWSLLVGNLTTFTLESGQLAVSPSNSLPSPSTCFQYMSLTPCLPADADLDQHQPLAWLVFSVSHGPTFSRTPDLAVQLLPSLIRVPHYAAPHHGNTVLDMQLVLCSRADWLYRILVAFHTQVVPSKRVNWLSSVVALWIQSQSQQSSSTHIPPQAMHLARIAKLATLHDPRSIVGFALLAEQWLSRPYRDPIPTSDMWTRFAHGCVHQAREIQTVSIACAGGAMVLACRSCLAHASGYFSGLFLDGFLESSATMNPHSGPAGVISMDWLPADLLRDMVDFAFMGKTAGQWWPSEDGDVHGRVQTLVEMVLLADRIVSPTIQLACLELLFACLNPTSRFIVERFPLATPPPVAAPSAVSYPSAWSPFHRDSSTGVGSGRDCFMPSYSPSPPGSPVSLLDEEALPSSTADATAVANEAQVHKADPQVAHRLQFVGQVARAILDAYIAVTMEGWPAECCNVFQPLLMEAAAQLLVRYPVALHCHLAHQDAGDPDASSGHFDTLLLELCNRFVDLVV</sequence>